<keyword evidence="2" id="KW-1185">Reference proteome</keyword>
<accession>A0AAQ3RKK2</accession>
<name>A0AAQ3RKK2_VIGMU</name>
<sequence>MSSSARFSRSPNLHCMEEENENQGGIVDDYYAYNEIIALFDHIWEGKLEESGDFCVKCTECDEKLDIRRYWEFLQTYDVGDKKVFLPVAATVNCADNTGAKNLYIISEGIEGRLNRHGYGHCQEDKTYATNNFIFIFLICEFTETLVTVTTEHRTLELSLGSAKDLKKVNFFSRIDVYVVVSLSGVQKIKTVRRLEELDLGHLGVPLIWDARVSLVCGNQNGSCEVGNGLGFVVERIGFHGFDSEIDGLKTFSEHSLMFQGMRELLGEEGFFSIGFLGSFSGVEVVVRNTLPEDVIRYRCGRFKSTNFWKGHSGSMFVLPISLYISYFELATPIFVHLQLLEHLVGGGVEAGEIAKVVVIVFIVVEVVGIWEVDTVRIKTEAGKSSGVAVCQINKKLTPGGYFPGGFNPPELNQPHSSQGSSAEISFAAALSLGTDNRGPPLLLGLHHYELRSLSLLLRHLLLFHRLRELAVVGEVRDGDIIENNVEILGAANETVVNQSGYLRTVGEKLIRIELRDDGLENLVAYGRKNLLIVLKAEVLYNNRELAEGQDRTQSVFGAGDGGEGVRARADVEDVRLLDPRDEEMGSLAYGVVENASETGGGEGGGRHAQPEGVAGKIRQERDGSLAASHFGEGDSANANLLNVIGVVAATIIVEVFVSIEYAKLGDGVFNRSCSYCCLVIGSEIG</sequence>
<proteinExistence type="predicted"/>
<reference evidence="1 2" key="1">
    <citation type="journal article" date="2023" name="Life. Sci Alliance">
        <title>Evolutionary insights into 3D genome organization and epigenetic landscape of Vigna mungo.</title>
        <authorList>
            <person name="Junaid A."/>
            <person name="Singh B."/>
            <person name="Bhatia S."/>
        </authorList>
    </citation>
    <scope>NUCLEOTIDE SEQUENCE [LARGE SCALE GENOMIC DNA]</scope>
    <source>
        <strain evidence="1">Urdbean</strain>
    </source>
</reference>
<evidence type="ECO:0000313" key="2">
    <source>
        <dbReference type="Proteomes" id="UP001374535"/>
    </source>
</evidence>
<organism evidence="1 2">
    <name type="scientific">Vigna mungo</name>
    <name type="common">Black gram</name>
    <name type="synonym">Phaseolus mungo</name>
    <dbReference type="NCBI Taxonomy" id="3915"/>
    <lineage>
        <taxon>Eukaryota</taxon>
        <taxon>Viridiplantae</taxon>
        <taxon>Streptophyta</taxon>
        <taxon>Embryophyta</taxon>
        <taxon>Tracheophyta</taxon>
        <taxon>Spermatophyta</taxon>
        <taxon>Magnoliopsida</taxon>
        <taxon>eudicotyledons</taxon>
        <taxon>Gunneridae</taxon>
        <taxon>Pentapetalae</taxon>
        <taxon>rosids</taxon>
        <taxon>fabids</taxon>
        <taxon>Fabales</taxon>
        <taxon>Fabaceae</taxon>
        <taxon>Papilionoideae</taxon>
        <taxon>50 kb inversion clade</taxon>
        <taxon>NPAAA clade</taxon>
        <taxon>indigoferoid/millettioid clade</taxon>
        <taxon>Phaseoleae</taxon>
        <taxon>Vigna</taxon>
    </lineage>
</organism>
<gene>
    <name evidence="1" type="ORF">V8G54_034243</name>
</gene>
<evidence type="ECO:0000313" key="1">
    <source>
        <dbReference type="EMBL" id="WVY95155.1"/>
    </source>
</evidence>
<protein>
    <submittedName>
        <fullName evidence="1">Uncharacterized protein</fullName>
    </submittedName>
</protein>
<dbReference type="EMBL" id="CP144691">
    <property type="protein sequence ID" value="WVY95155.1"/>
    <property type="molecule type" value="Genomic_DNA"/>
</dbReference>
<dbReference type="Proteomes" id="UP001374535">
    <property type="component" value="Chromosome 10"/>
</dbReference>
<dbReference type="AlphaFoldDB" id="A0AAQ3RKK2"/>